<dbReference type="SUPFAM" id="SSF55874">
    <property type="entry name" value="ATPase domain of HSP90 chaperone/DNA topoisomerase II/histidine kinase"/>
    <property type="match status" value="1"/>
</dbReference>
<dbReference type="GO" id="GO:0009927">
    <property type="term" value="F:histidine phosphotransfer kinase activity"/>
    <property type="evidence" value="ECO:0007669"/>
    <property type="project" value="TreeGrafter"/>
</dbReference>
<evidence type="ECO:0000256" key="6">
    <source>
        <dbReference type="PROSITE-ProRule" id="PRU00169"/>
    </source>
</evidence>
<evidence type="ECO:0000256" key="1">
    <source>
        <dbReference type="ARBA" id="ARBA00000085"/>
    </source>
</evidence>
<evidence type="ECO:0000313" key="10">
    <source>
        <dbReference type="EMBL" id="MCW6537731.1"/>
    </source>
</evidence>
<dbReference type="Proteomes" id="UP001165565">
    <property type="component" value="Unassembled WGS sequence"/>
</dbReference>
<dbReference type="GO" id="GO:0000155">
    <property type="term" value="F:phosphorelay sensor kinase activity"/>
    <property type="evidence" value="ECO:0007669"/>
    <property type="project" value="InterPro"/>
</dbReference>
<evidence type="ECO:0000259" key="8">
    <source>
        <dbReference type="PROSITE" id="PS50109"/>
    </source>
</evidence>
<dbReference type="InterPro" id="IPR003594">
    <property type="entry name" value="HATPase_dom"/>
</dbReference>
<dbReference type="Gene3D" id="3.30.565.10">
    <property type="entry name" value="Histidine kinase-like ATPase, C-terminal domain"/>
    <property type="match status" value="1"/>
</dbReference>
<keyword evidence="4" id="KW-0808">Transferase</keyword>
<dbReference type="SUPFAM" id="SSF47384">
    <property type="entry name" value="Homodimeric domain of signal transducing histidine kinase"/>
    <property type="match status" value="1"/>
</dbReference>
<dbReference type="InterPro" id="IPR003661">
    <property type="entry name" value="HisK_dim/P_dom"/>
</dbReference>
<reference evidence="10" key="1">
    <citation type="submission" date="2022-06" db="EMBL/GenBank/DDBJ databases">
        <title>Sphingomonas sp. nov. isolated from rhizosphere soil of tomato.</title>
        <authorList>
            <person name="Dong H."/>
            <person name="Gao R."/>
        </authorList>
    </citation>
    <scope>NUCLEOTIDE SEQUENCE</scope>
    <source>
        <strain evidence="10">MMSM24</strain>
    </source>
</reference>
<dbReference type="InterPro" id="IPR004358">
    <property type="entry name" value="Sig_transdc_His_kin-like_C"/>
</dbReference>
<evidence type="ECO:0000256" key="2">
    <source>
        <dbReference type="ARBA" id="ARBA00012438"/>
    </source>
</evidence>
<dbReference type="EMBL" id="JANFAV010000031">
    <property type="protein sequence ID" value="MCW6537731.1"/>
    <property type="molecule type" value="Genomic_DNA"/>
</dbReference>
<dbReference type="PROSITE" id="PS50110">
    <property type="entry name" value="RESPONSE_REGULATORY"/>
    <property type="match status" value="1"/>
</dbReference>
<dbReference type="Pfam" id="PF00072">
    <property type="entry name" value="Response_reg"/>
    <property type="match status" value="1"/>
</dbReference>
<dbReference type="SMART" id="SM00387">
    <property type="entry name" value="HATPase_c"/>
    <property type="match status" value="1"/>
</dbReference>
<evidence type="ECO:0000256" key="7">
    <source>
        <dbReference type="SAM" id="Phobius"/>
    </source>
</evidence>
<feature type="domain" description="Response regulatory" evidence="9">
    <location>
        <begin position="429"/>
        <end position="539"/>
    </location>
</feature>
<accession>A0AA41ZJA7</accession>
<dbReference type="Pfam" id="PF00512">
    <property type="entry name" value="HisKA"/>
    <property type="match status" value="1"/>
</dbReference>
<name>A0AA41ZJA7_9SPHN</name>
<evidence type="ECO:0000313" key="11">
    <source>
        <dbReference type="Proteomes" id="UP001165565"/>
    </source>
</evidence>
<protein>
    <recommendedName>
        <fullName evidence="2">histidine kinase</fullName>
        <ecNumber evidence="2">2.7.13.3</ecNumber>
    </recommendedName>
</protein>
<dbReference type="RefSeq" id="WP_265271926.1">
    <property type="nucleotide sequence ID" value="NZ_JANFAV010000031.1"/>
</dbReference>
<dbReference type="InterPro" id="IPR036097">
    <property type="entry name" value="HisK_dim/P_sf"/>
</dbReference>
<keyword evidence="7" id="KW-0812">Transmembrane</keyword>
<dbReference type="InterPro" id="IPR011006">
    <property type="entry name" value="CheY-like_superfamily"/>
</dbReference>
<dbReference type="CDD" id="cd00156">
    <property type="entry name" value="REC"/>
    <property type="match status" value="1"/>
</dbReference>
<feature type="domain" description="Histidine kinase" evidence="8">
    <location>
        <begin position="194"/>
        <end position="402"/>
    </location>
</feature>
<keyword evidence="7" id="KW-1133">Transmembrane helix</keyword>
<dbReference type="InterPro" id="IPR005467">
    <property type="entry name" value="His_kinase_dom"/>
</dbReference>
<dbReference type="SMART" id="SM00448">
    <property type="entry name" value="REC"/>
    <property type="match status" value="1"/>
</dbReference>
<evidence type="ECO:0000256" key="3">
    <source>
        <dbReference type="ARBA" id="ARBA00022553"/>
    </source>
</evidence>
<evidence type="ECO:0000256" key="4">
    <source>
        <dbReference type="ARBA" id="ARBA00022679"/>
    </source>
</evidence>
<feature type="modified residue" description="4-aspartylphosphate" evidence="6">
    <location>
        <position position="473"/>
    </location>
</feature>
<keyword evidence="11" id="KW-1185">Reference proteome</keyword>
<comment type="caution">
    <text evidence="10">The sequence shown here is derived from an EMBL/GenBank/DDBJ whole genome shotgun (WGS) entry which is preliminary data.</text>
</comment>
<dbReference type="Gene3D" id="3.40.50.2300">
    <property type="match status" value="1"/>
</dbReference>
<dbReference type="PANTHER" id="PTHR43047:SF9">
    <property type="entry name" value="HISTIDINE KINASE"/>
    <property type="match status" value="1"/>
</dbReference>
<dbReference type="AlphaFoldDB" id="A0AA41ZJA7"/>
<feature type="transmembrane region" description="Helical" evidence="7">
    <location>
        <begin position="20"/>
        <end position="38"/>
    </location>
</feature>
<evidence type="ECO:0000256" key="5">
    <source>
        <dbReference type="ARBA" id="ARBA00022777"/>
    </source>
</evidence>
<keyword evidence="7" id="KW-0472">Membrane</keyword>
<keyword evidence="3 6" id="KW-0597">Phosphoprotein</keyword>
<dbReference type="GO" id="GO:0005886">
    <property type="term" value="C:plasma membrane"/>
    <property type="evidence" value="ECO:0007669"/>
    <property type="project" value="TreeGrafter"/>
</dbReference>
<comment type="catalytic activity">
    <reaction evidence="1">
        <text>ATP + protein L-histidine = ADP + protein N-phospho-L-histidine.</text>
        <dbReference type="EC" id="2.7.13.3"/>
    </reaction>
</comment>
<evidence type="ECO:0000259" key="9">
    <source>
        <dbReference type="PROSITE" id="PS50110"/>
    </source>
</evidence>
<dbReference type="EC" id="2.7.13.3" evidence="2"/>
<dbReference type="GO" id="GO:0005524">
    <property type="term" value="F:ATP binding"/>
    <property type="evidence" value="ECO:0007669"/>
    <property type="project" value="UniProtKB-KW"/>
</dbReference>
<gene>
    <name evidence="10" type="ORF">NEE01_23400</name>
</gene>
<dbReference type="PANTHER" id="PTHR43047">
    <property type="entry name" value="TWO-COMPONENT HISTIDINE PROTEIN KINASE"/>
    <property type="match status" value="1"/>
</dbReference>
<dbReference type="InterPro" id="IPR001789">
    <property type="entry name" value="Sig_transdc_resp-reg_receiver"/>
</dbReference>
<feature type="transmembrane region" description="Helical" evidence="7">
    <location>
        <begin position="124"/>
        <end position="143"/>
    </location>
</feature>
<keyword evidence="10" id="KW-0547">Nucleotide-binding</keyword>
<organism evidence="10 11">
    <name type="scientific">Sphingomonas lycopersici</name>
    <dbReference type="NCBI Taxonomy" id="2951807"/>
    <lineage>
        <taxon>Bacteria</taxon>
        <taxon>Pseudomonadati</taxon>
        <taxon>Pseudomonadota</taxon>
        <taxon>Alphaproteobacteria</taxon>
        <taxon>Sphingomonadales</taxon>
        <taxon>Sphingomonadaceae</taxon>
        <taxon>Sphingomonas</taxon>
    </lineage>
</organism>
<keyword evidence="10" id="KW-0067">ATP-binding</keyword>
<dbReference type="Gene3D" id="1.10.287.130">
    <property type="match status" value="1"/>
</dbReference>
<sequence>MEDESSTGDSAAEDTELGQAKVRVGLAVVLAGGIWAGIVSRSFAEGHDIALAWLSGAILAASATLFAAIWHSPGVKHWRRALAMAHDYAALTACLILGGFVLLPLYSVLLWVTVGYGLRYGQRYHIIAAALALTSLATTISFTPYWQQHGFMSATFIITTIIVPAYADRLMIRVHRARDAALQANLAKSRFLGQASHDLRQPIHAISLLTACLRDAGLASEQQRMVDSIDKSLRGVAGLFQSLLDVSTLDSGRVRPRIELVRVQEVIDGVIRQNEEAARWAAVALTSVPTKAFVRCDPRLLTTILQNVVSNALKYAPGRRVVVGVRRTGRTLRIEVHDCGDGIADEHLHRIFEEFYQVRARGDRDIEGVGLGLSIVRRMAHLMGLTASIRSRVGHGTVVVISGLRIEHTPVTKAVRETTPVRSALAGLRVLLVEDDEPTLAATTLLLEQWGCAVEARSSVPRDGVTCDVILTDFDLGSGTTGADCIDRVRAIAGEHIPAIVITGHDEAKVRSYFDEPDIQILLKPVRPAELRSVLHAKKLWKERLRWELKPA</sequence>
<keyword evidence="5" id="KW-0418">Kinase</keyword>
<dbReference type="PROSITE" id="PS50109">
    <property type="entry name" value="HIS_KIN"/>
    <property type="match status" value="1"/>
</dbReference>
<proteinExistence type="predicted"/>
<dbReference type="SUPFAM" id="SSF52172">
    <property type="entry name" value="CheY-like"/>
    <property type="match status" value="1"/>
</dbReference>
<feature type="transmembrane region" description="Helical" evidence="7">
    <location>
        <begin position="90"/>
        <end position="112"/>
    </location>
</feature>
<dbReference type="PRINTS" id="PR00344">
    <property type="entry name" value="BCTRLSENSOR"/>
</dbReference>
<dbReference type="Pfam" id="PF02518">
    <property type="entry name" value="HATPase_c"/>
    <property type="match status" value="1"/>
</dbReference>
<dbReference type="InterPro" id="IPR036890">
    <property type="entry name" value="HATPase_C_sf"/>
</dbReference>
<feature type="transmembrane region" description="Helical" evidence="7">
    <location>
        <begin position="50"/>
        <end position="70"/>
    </location>
</feature>
<dbReference type="SMART" id="SM00388">
    <property type="entry name" value="HisKA"/>
    <property type="match status" value="1"/>
</dbReference>
<dbReference type="CDD" id="cd00082">
    <property type="entry name" value="HisKA"/>
    <property type="match status" value="1"/>
</dbReference>